<protein>
    <submittedName>
        <fullName evidence="1">Uncharacterized protein</fullName>
    </submittedName>
</protein>
<dbReference type="AlphaFoldDB" id="A0A0L7L647"/>
<evidence type="ECO:0000313" key="2">
    <source>
        <dbReference type="Proteomes" id="UP000037510"/>
    </source>
</evidence>
<proteinExistence type="predicted"/>
<sequence length="89" mass="9620">MAEVPTYINRSLRYEYPCMAKQAGGNVWNSIPPRKLLGAAQRAGPGAFVAVCHALFNRNERARGSPHFLKSKLKLLGAAQRAGPGAFVP</sequence>
<keyword evidence="2" id="KW-1185">Reference proteome</keyword>
<evidence type="ECO:0000313" key="1">
    <source>
        <dbReference type="EMBL" id="KOB70998.1"/>
    </source>
</evidence>
<feature type="non-terminal residue" evidence="1">
    <location>
        <position position="89"/>
    </location>
</feature>
<reference evidence="1 2" key="1">
    <citation type="journal article" date="2015" name="Genome Biol. Evol.">
        <title>The genome of winter moth (Operophtera brumata) provides a genomic perspective on sexual dimorphism and phenology.</title>
        <authorList>
            <person name="Derks M.F."/>
            <person name="Smit S."/>
            <person name="Salis L."/>
            <person name="Schijlen E."/>
            <person name="Bossers A."/>
            <person name="Mateman C."/>
            <person name="Pijl A.S."/>
            <person name="de Ridder D."/>
            <person name="Groenen M.A."/>
            <person name="Visser M.E."/>
            <person name="Megens H.J."/>
        </authorList>
    </citation>
    <scope>NUCLEOTIDE SEQUENCE [LARGE SCALE GENOMIC DNA]</scope>
    <source>
        <strain evidence="1">WM2013NL</strain>
        <tissue evidence="1">Head and thorax</tissue>
    </source>
</reference>
<organism evidence="1 2">
    <name type="scientific">Operophtera brumata</name>
    <name type="common">Winter moth</name>
    <name type="synonym">Phalaena brumata</name>
    <dbReference type="NCBI Taxonomy" id="104452"/>
    <lineage>
        <taxon>Eukaryota</taxon>
        <taxon>Metazoa</taxon>
        <taxon>Ecdysozoa</taxon>
        <taxon>Arthropoda</taxon>
        <taxon>Hexapoda</taxon>
        <taxon>Insecta</taxon>
        <taxon>Pterygota</taxon>
        <taxon>Neoptera</taxon>
        <taxon>Endopterygota</taxon>
        <taxon>Lepidoptera</taxon>
        <taxon>Glossata</taxon>
        <taxon>Ditrysia</taxon>
        <taxon>Geometroidea</taxon>
        <taxon>Geometridae</taxon>
        <taxon>Larentiinae</taxon>
        <taxon>Operophtera</taxon>
    </lineage>
</organism>
<dbReference type="EMBL" id="JTDY01002659">
    <property type="protein sequence ID" value="KOB70998.1"/>
    <property type="molecule type" value="Genomic_DNA"/>
</dbReference>
<comment type="caution">
    <text evidence="1">The sequence shown here is derived from an EMBL/GenBank/DDBJ whole genome shotgun (WGS) entry which is preliminary data.</text>
</comment>
<dbReference type="Proteomes" id="UP000037510">
    <property type="component" value="Unassembled WGS sequence"/>
</dbReference>
<name>A0A0L7L647_OPEBR</name>
<gene>
    <name evidence="1" type="ORF">OBRU01_14509</name>
</gene>
<accession>A0A0L7L647</accession>